<dbReference type="AlphaFoldDB" id="A0A1Y2AXC3"/>
<sequence length="130" mass="15083">MFDYYTGKKLNAYLLLLLCFNINFNYYDNGIIIKNGIFRKGIITKNNVKKLQKKLDLNTIWLIQKIVQKYLSYDLLSLSLNDIKEVKLDSNIDNGICNIINRGSKENLAQMKLFVGQQIVMGNLPEKKKC</sequence>
<organism evidence="1 2">
    <name type="scientific">Neocallimastix californiae</name>
    <dbReference type="NCBI Taxonomy" id="1754190"/>
    <lineage>
        <taxon>Eukaryota</taxon>
        <taxon>Fungi</taxon>
        <taxon>Fungi incertae sedis</taxon>
        <taxon>Chytridiomycota</taxon>
        <taxon>Chytridiomycota incertae sedis</taxon>
        <taxon>Neocallimastigomycetes</taxon>
        <taxon>Neocallimastigales</taxon>
        <taxon>Neocallimastigaceae</taxon>
        <taxon>Neocallimastix</taxon>
    </lineage>
</organism>
<proteinExistence type="predicted"/>
<evidence type="ECO:0000313" key="2">
    <source>
        <dbReference type="Proteomes" id="UP000193920"/>
    </source>
</evidence>
<comment type="caution">
    <text evidence="1">The sequence shown here is derived from an EMBL/GenBank/DDBJ whole genome shotgun (WGS) entry which is preliminary data.</text>
</comment>
<gene>
    <name evidence="1" type="ORF">LY90DRAFT_513485</name>
</gene>
<protein>
    <submittedName>
        <fullName evidence="1">Uncharacterized protein</fullName>
    </submittedName>
</protein>
<evidence type="ECO:0000313" key="1">
    <source>
        <dbReference type="EMBL" id="ORY27229.1"/>
    </source>
</evidence>
<reference evidence="1 2" key="1">
    <citation type="submission" date="2016-08" db="EMBL/GenBank/DDBJ databases">
        <title>A Parts List for Fungal Cellulosomes Revealed by Comparative Genomics.</title>
        <authorList>
            <consortium name="DOE Joint Genome Institute"/>
            <person name="Haitjema C.H."/>
            <person name="Gilmore S.P."/>
            <person name="Henske J.K."/>
            <person name="Solomon K.V."/>
            <person name="De Groot R."/>
            <person name="Kuo A."/>
            <person name="Mondo S.J."/>
            <person name="Salamov A.A."/>
            <person name="Labutti K."/>
            <person name="Zhao Z."/>
            <person name="Chiniquy J."/>
            <person name="Barry K."/>
            <person name="Brewer H.M."/>
            <person name="Purvine S.O."/>
            <person name="Wright A.T."/>
            <person name="Boxma B."/>
            <person name="Van Alen T."/>
            <person name="Hackstein J.H."/>
            <person name="Baker S.E."/>
            <person name="Grigoriev I.V."/>
            <person name="O'Malley M.A."/>
        </authorList>
    </citation>
    <scope>NUCLEOTIDE SEQUENCE [LARGE SCALE GENOMIC DNA]</scope>
    <source>
        <strain evidence="1 2">G1</strain>
    </source>
</reference>
<dbReference type="Proteomes" id="UP000193920">
    <property type="component" value="Unassembled WGS sequence"/>
</dbReference>
<accession>A0A1Y2AXC3</accession>
<name>A0A1Y2AXC3_9FUNG</name>
<dbReference type="EMBL" id="MCOG01000194">
    <property type="protein sequence ID" value="ORY27229.1"/>
    <property type="molecule type" value="Genomic_DNA"/>
</dbReference>
<keyword evidence="2" id="KW-1185">Reference proteome</keyword>
<dbReference type="SUPFAM" id="SSF64484">
    <property type="entry name" value="beta and beta-prime subunits of DNA dependent RNA-polymerase"/>
    <property type="match status" value="1"/>
</dbReference>